<evidence type="ECO:0000256" key="3">
    <source>
        <dbReference type="ARBA" id="ARBA00022723"/>
    </source>
</evidence>
<keyword evidence="5 6" id="KW-0408">Iron</keyword>
<evidence type="ECO:0000313" key="9">
    <source>
        <dbReference type="EMBL" id="AJP47275.1"/>
    </source>
</evidence>
<evidence type="ECO:0000313" key="10">
    <source>
        <dbReference type="Proteomes" id="UP000061603"/>
    </source>
</evidence>
<dbReference type="EMBL" id="CP010554">
    <property type="protein sequence ID" value="AJP47275.1"/>
    <property type="molecule type" value="Genomic_DNA"/>
</dbReference>
<dbReference type="Gene3D" id="1.10.760.10">
    <property type="entry name" value="Cytochrome c-like domain"/>
    <property type="match status" value="1"/>
</dbReference>
<name>A0A0C5J5J9_9PROT</name>
<dbReference type="RefSeq" id="WP_202635450.1">
    <property type="nucleotide sequence ID" value="NZ_CP010554.1"/>
</dbReference>
<dbReference type="Proteomes" id="UP000061603">
    <property type="component" value="Chromosome"/>
</dbReference>
<keyword evidence="7" id="KW-0812">Transmembrane</keyword>
<accession>A0A0C5J5J9</accession>
<evidence type="ECO:0000256" key="2">
    <source>
        <dbReference type="ARBA" id="ARBA00022617"/>
    </source>
</evidence>
<dbReference type="KEGG" id="rbu:PG1C_00155"/>
<keyword evidence="2 6" id="KW-0349">Heme</keyword>
<dbReference type="GO" id="GO:0009055">
    <property type="term" value="F:electron transfer activity"/>
    <property type="evidence" value="ECO:0007669"/>
    <property type="project" value="InterPro"/>
</dbReference>
<evidence type="ECO:0000256" key="6">
    <source>
        <dbReference type="PROSITE-ProRule" id="PRU00433"/>
    </source>
</evidence>
<evidence type="ECO:0000256" key="7">
    <source>
        <dbReference type="SAM" id="Phobius"/>
    </source>
</evidence>
<keyword evidence="4" id="KW-0249">Electron transport</keyword>
<dbReference type="InterPro" id="IPR036909">
    <property type="entry name" value="Cyt_c-like_dom_sf"/>
</dbReference>
<dbReference type="STRING" id="1565605.PG1C_00155"/>
<evidence type="ECO:0000256" key="1">
    <source>
        <dbReference type="ARBA" id="ARBA00022448"/>
    </source>
</evidence>
<keyword evidence="7" id="KW-0472">Membrane</keyword>
<dbReference type="GO" id="GO:0005506">
    <property type="term" value="F:iron ion binding"/>
    <property type="evidence" value="ECO:0007669"/>
    <property type="project" value="InterPro"/>
</dbReference>
<dbReference type="HOGENOM" id="CLU_082349_2_0_4"/>
<evidence type="ECO:0000256" key="5">
    <source>
        <dbReference type="ARBA" id="ARBA00023004"/>
    </source>
</evidence>
<dbReference type="Pfam" id="PF13442">
    <property type="entry name" value="Cytochrome_CBB3"/>
    <property type="match status" value="1"/>
</dbReference>
<feature type="domain" description="Cytochrome c" evidence="8">
    <location>
        <begin position="62"/>
        <end position="141"/>
    </location>
</feature>
<dbReference type="SUPFAM" id="SSF46626">
    <property type="entry name" value="Cytochrome c"/>
    <property type="match status" value="1"/>
</dbReference>
<keyword evidence="1" id="KW-0813">Transport</keyword>
<protein>
    <recommendedName>
        <fullName evidence="8">Cytochrome c domain-containing protein</fullName>
    </recommendedName>
</protein>
<evidence type="ECO:0000256" key="4">
    <source>
        <dbReference type="ARBA" id="ARBA00022982"/>
    </source>
</evidence>
<evidence type="ECO:0000259" key="8">
    <source>
        <dbReference type="PROSITE" id="PS51007"/>
    </source>
</evidence>
<reference evidence="9 10" key="1">
    <citation type="journal article" date="2015" name="Genome Announc.">
        <title>Complete Genome Sequence of a Novel Bacterium within the Family Rhodocyclaceae That Degrades Polycyclic Aromatic Hydrocarbons.</title>
        <authorList>
            <person name="Singleton D.R."/>
            <person name="Dickey A.N."/>
            <person name="Scholl E.H."/>
            <person name="Wright F.A."/>
            <person name="Aitken M.D."/>
        </authorList>
    </citation>
    <scope>NUCLEOTIDE SEQUENCE [LARGE SCALE GENOMIC DNA]</scope>
    <source>
        <strain evidence="10">PG1-Ca6</strain>
    </source>
</reference>
<gene>
    <name evidence="9" type="ORF">PG1C_00155</name>
</gene>
<dbReference type="PANTHER" id="PTHR40942:SF4">
    <property type="entry name" value="CYTOCHROME C5"/>
    <property type="match status" value="1"/>
</dbReference>
<keyword evidence="10" id="KW-1185">Reference proteome</keyword>
<dbReference type="InterPro" id="IPR009056">
    <property type="entry name" value="Cyt_c-like_dom"/>
</dbReference>
<dbReference type="InterPro" id="IPR002323">
    <property type="entry name" value="Cyt_CIE"/>
</dbReference>
<sequence>MENDTIRGFIYLLAATLAIVVIAIIAAVNLTHKQVVVDEEAVSQRIMPVAQLSIATASGGTDAERTGEQLYQAACIACHATGAAGAPKIGDNAAWGPRLKLGLSGLLKSATSGKNAMPPKGGSDANETELARAIVYMANKSGGSLKEPAAK</sequence>
<organism evidence="9 10">
    <name type="scientific">Rugosibacter aromaticivorans</name>
    <dbReference type="NCBI Taxonomy" id="1565605"/>
    <lineage>
        <taxon>Bacteria</taxon>
        <taxon>Pseudomonadati</taxon>
        <taxon>Pseudomonadota</taxon>
        <taxon>Betaproteobacteria</taxon>
        <taxon>Nitrosomonadales</taxon>
        <taxon>Sterolibacteriaceae</taxon>
        <taxon>Rugosibacter</taxon>
    </lineage>
</organism>
<dbReference type="PATRIC" id="fig|1565605.3.peg.36"/>
<proteinExistence type="predicted"/>
<dbReference type="GO" id="GO:0020037">
    <property type="term" value="F:heme binding"/>
    <property type="evidence" value="ECO:0007669"/>
    <property type="project" value="InterPro"/>
</dbReference>
<dbReference type="PRINTS" id="PR00607">
    <property type="entry name" value="CYTCHROMECIE"/>
</dbReference>
<keyword evidence="3 6" id="KW-0479">Metal-binding</keyword>
<feature type="transmembrane region" description="Helical" evidence="7">
    <location>
        <begin position="6"/>
        <end position="28"/>
    </location>
</feature>
<dbReference type="PROSITE" id="PS51007">
    <property type="entry name" value="CYTC"/>
    <property type="match status" value="1"/>
</dbReference>
<dbReference type="AlphaFoldDB" id="A0A0C5J5J9"/>
<keyword evidence="7" id="KW-1133">Transmembrane helix</keyword>
<dbReference type="PANTHER" id="PTHR40942">
    <property type="match status" value="1"/>
</dbReference>